<feature type="region of interest" description="Disordered" evidence="8">
    <location>
        <begin position="149"/>
        <end position="201"/>
    </location>
</feature>
<evidence type="ECO:0000256" key="8">
    <source>
        <dbReference type="SAM" id="MobiDB-lite"/>
    </source>
</evidence>
<feature type="region of interest" description="Disordered" evidence="8">
    <location>
        <begin position="120"/>
        <end position="139"/>
    </location>
</feature>
<dbReference type="Proteomes" id="UP000245631">
    <property type="component" value="Unassembled WGS sequence"/>
</dbReference>
<name>A0A8E3B719_RHILI</name>
<comment type="caution">
    <text evidence="10">The sequence shown here is derived from an EMBL/GenBank/DDBJ whole genome shotgun (WGS) entry which is preliminary data.</text>
</comment>
<dbReference type="GO" id="GO:0018104">
    <property type="term" value="P:peptidoglycan-protein cross-linking"/>
    <property type="evidence" value="ECO:0007669"/>
    <property type="project" value="TreeGrafter"/>
</dbReference>
<dbReference type="PANTHER" id="PTHR30582:SF30">
    <property type="entry name" value="BLR4375 PROTEIN"/>
    <property type="match status" value="1"/>
</dbReference>
<dbReference type="CDD" id="cd16913">
    <property type="entry name" value="YkuD_like"/>
    <property type="match status" value="1"/>
</dbReference>
<dbReference type="GO" id="GO:0071972">
    <property type="term" value="F:peptidoglycan L,D-transpeptidase activity"/>
    <property type="evidence" value="ECO:0007669"/>
    <property type="project" value="TreeGrafter"/>
</dbReference>
<keyword evidence="4 7" id="KW-0133">Cell shape</keyword>
<feature type="domain" description="L,D-TPase catalytic" evidence="9">
    <location>
        <begin position="393"/>
        <end position="526"/>
    </location>
</feature>
<dbReference type="GO" id="GO:0016740">
    <property type="term" value="F:transferase activity"/>
    <property type="evidence" value="ECO:0007669"/>
    <property type="project" value="UniProtKB-KW"/>
</dbReference>
<feature type="active site" description="Nucleophile" evidence="7">
    <location>
        <position position="502"/>
    </location>
</feature>
<dbReference type="InterPro" id="IPR050979">
    <property type="entry name" value="LD-transpeptidase"/>
</dbReference>
<dbReference type="UniPathway" id="UPA00219"/>
<dbReference type="GO" id="GO:0005576">
    <property type="term" value="C:extracellular region"/>
    <property type="evidence" value="ECO:0007669"/>
    <property type="project" value="TreeGrafter"/>
</dbReference>
<dbReference type="GO" id="GO:0008360">
    <property type="term" value="P:regulation of cell shape"/>
    <property type="evidence" value="ECO:0007669"/>
    <property type="project" value="UniProtKB-UniRule"/>
</dbReference>
<evidence type="ECO:0000256" key="2">
    <source>
        <dbReference type="ARBA" id="ARBA00005992"/>
    </source>
</evidence>
<evidence type="ECO:0000313" key="10">
    <source>
        <dbReference type="EMBL" id="PWJ93383.1"/>
    </source>
</evidence>
<comment type="pathway">
    <text evidence="1 7">Cell wall biogenesis; peptidoglycan biosynthesis.</text>
</comment>
<dbReference type="PANTHER" id="PTHR30582">
    <property type="entry name" value="L,D-TRANSPEPTIDASE"/>
    <property type="match status" value="1"/>
</dbReference>
<evidence type="ECO:0000256" key="5">
    <source>
        <dbReference type="ARBA" id="ARBA00022984"/>
    </source>
</evidence>
<reference evidence="10 11" key="1">
    <citation type="submission" date="2018-05" db="EMBL/GenBank/DDBJ databases">
        <title>Genomic Encyclopedia of Type Strains, Phase IV (KMG-IV): sequencing the most valuable type-strain genomes for metagenomic binning, comparative biology and taxonomic classification.</title>
        <authorList>
            <person name="Goeker M."/>
        </authorList>
    </citation>
    <scope>NUCLEOTIDE SEQUENCE [LARGE SCALE GENOMIC DNA]</scope>
    <source>
        <strain evidence="10 11">DSM 2626</strain>
    </source>
</reference>
<evidence type="ECO:0000256" key="6">
    <source>
        <dbReference type="ARBA" id="ARBA00023316"/>
    </source>
</evidence>
<dbReference type="SUPFAM" id="SSF141523">
    <property type="entry name" value="L,D-transpeptidase catalytic domain-like"/>
    <property type="match status" value="1"/>
</dbReference>
<evidence type="ECO:0000256" key="4">
    <source>
        <dbReference type="ARBA" id="ARBA00022960"/>
    </source>
</evidence>
<dbReference type="PROSITE" id="PS52029">
    <property type="entry name" value="LD_TPASE"/>
    <property type="match status" value="1"/>
</dbReference>
<keyword evidence="3" id="KW-0808">Transferase</keyword>
<keyword evidence="10" id="KW-0449">Lipoprotein</keyword>
<comment type="similarity">
    <text evidence="2">Belongs to the YkuD family.</text>
</comment>
<organism evidence="10 11">
    <name type="scientific">Rhizobium loti</name>
    <name type="common">Mesorhizobium loti</name>
    <dbReference type="NCBI Taxonomy" id="381"/>
    <lineage>
        <taxon>Bacteria</taxon>
        <taxon>Pseudomonadati</taxon>
        <taxon>Pseudomonadota</taxon>
        <taxon>Alphaproteobacteria</taxon>
        <taxon>Hyphomicrobiales</taxon>
        <taxon>Phyllobacteriaceae</taxon>
        <taxon>Mesorhizobium</taxon>
    </lineage>
</organism>
<dbReference type="GO" id="GO:0071555">
    <property type="term" value="P:cell wall organization"/>
    <property type="evidence" value="ECO:0007669"/>
    <property type="project" value="UniProtKB-UniRule"/>
</dbReference>
<dbReference type="EMBL" id="QGGH01000001">
    <property type="protein sequence ID" value="PWJ93383.1"/>
    <property type="molecule type" value="Genomic_DNA"/>
</dbReference>
<evidence type="ECO:0000313" key="11">
    <source>
        <dbReference type="Proteomes" id="UP000245631"/>
    </source>
</evidence>
<sequence>MVGNWFAGEGVRLAGTLPGGGNYGPESLATMFRTILTLSALAAGMSFSGAFAAPTQDSAPPIVRVANDGGILLAQDGNVDIYYDARGNRVIVDADTGKVIAIQPPQTRLDRRALRRETRLRELGRAPDGNDRYYLDDPEDMARFRRKQLEEEGRVIPPPADEYDPYGDSSVEAYPPAPQDDGSYDNNYPDAPQPAKPGTIKRQPLNEASIDPAQPAVPTEEALPADQAALPPKAGDKTTVAPALSLGARQDVAALQVLLDRGGASPGVIDGRFGSNVDKALAAYNQITGSNLRSTDAVGIQAALAQSGGDAFANYTITPEDAAGPYVASIPEDYSQKAQLDRMGYTSVTEALAERFHMDENYLKALNPDVNFNRPGTIIKVANFGRLVSTPVARIVADKDKKEVFAYDAGGKLVAAYPATIGSSDTPSPSGTHTVSRVALDPNYTYNPSINFKQGQNDKVLTIPPGPNGPVGSVWIALDKPTYGIHGTPDPSKIGKTESHGCVRLTNWDARELAKLVSPGVTVEFVGGPSADDLAQQ</sequence>
<evidence type="ECO:0000259" key="9">
    <source>
        <dbReference type="PROSITE" id="PS52029"/>
    </source>
</evidence>
<proteinExistence type="inferred from homology"/>
<dbReference type="Gene3D" id="2.40.440.10">
    <property type="entry name" value="L,D-transpeptidase catalytic domain-like"/>
    <property type="match status" value="1"/>
</dbReference>
<evidence type="ECO:0000256" key="7">
    <source>
        <dbReference type="PROSITE-ProRule" id="PRU01373"/>
    </source>
</evidence>
<dbReference type="AlphaFoldDB" id="A0A8E3B719"/>
<evidence type="ECO:0000256" key="3">
    <source>
        <dbReference type="ARBA" id="ARBA00022679"/>
    </source>
</evidence>
<dbReference type="Pfam" id="PF03734">
    <property type="entry name" value="YkuD"/>
    <property type="match status" value="1"/>
</dbReference>
<keyword evidence="6 7" id="KW-0961">Cell wall biogenesis/degradation</keyword>
<feature type="active site" description="Proton donor/acceptor" evidence="7">
    <location>
        <position position="486"/>
    </location>
</feature>
<dbReference type="InterPro" id="IPR005490">
    <property type="entry name" value="LD_TPept_cat_dom"/>
</dbReference>
<protein>
    <submittedName>
        <fullName evidence="10">Lipoprotein-anchoring transpeptidase ErfK/SrfK</fullName>
    </submittedName>
</protein>
<evidence type="ECO:0000256" key="1">
    <source>
        <dbReference type="ARBA" id="ARBA00004752"/>
    </source>
</evidence>
<dbReference type="InterPro" id="IPR038063">
    <property type="entry name" value="Transpep_catalytic_dom"/>
</dbReference>
<keyword evidence="5 7" id="KW-0573">Peptidoglycan synthesis</keyword>
<accession>A0A8E3B719</accession>
<gene>
    <name evidence="10" type="ORF">C8D77_10148</name>
</gene>